<dbReference type="Proteomes" id="UP000009286">
    <property type="component" value="Chromosome"/>
</dbReference>
<dbReference type="eggNOG" id="ENOG502Z7V0">
    <property type="taxonomic scope" value="Bacteria"/>
</dbReference>
<dbReference type="InterPro" id="IPR025178">
    <property type="entry name" value="Lnb_N"/>
</dbReference>
<evidence type="ECO:0000259" key="2">
    <source>
        <dbReference type="Pfam" id="PF13387"/>
    </source>
</evidence>
<dbReference type="RefSeq" id="WP_014101860.1">
    <property type="nucleotide sequence ID" value="NC_016026.1"/>
</dbReference>
<keyword evidence="4" id="KW-1185">Reference proteome</keyword>
<dbReference type="Pfam" id="PF13387">
    <property type="entry name" value="Lnb_N"/>
    <property type="match status" value="1"/>
</dbReference>
<evidence type="ECO:0000313" key="4">
    <source>
        <dbReference type="Proteomes" id="UP000009286"/>
    </source>
</evidence>
<reference evidence="3 4" key="1">
    <citation type="journal article" date="2011" name="BMC Genomics">
        <title>Genomic insights into an obligate epibiotic bacterial predator: Micavibrio aeruginosavorus ARL-13.</title>
        <authorList>
            <person name="Wang Z."/>
            <person name="Kadouri D."/>
            <person name="Wu M."/>
        </authorList>
    </citation>
    <scope>NUCLEOTIDE SEQUENCE [LARGE SCALE GENOMIC DNA]</scope>
    <source>
        <strain evidence="3 4">ARL-13</strain>
    </source>
</reference>
<dbReference type="EMBL" id="CP002382">
    <property type="protein sequence ID" value="AEP08637.1"/>
    <property type="molecule type" value="Genomic_DNA"/>
</dbReference>
<evidence type="ECO:0000313" key="3">
    <source>
        <dbReference type="EMBL" id="AEP08637.1"/>
    </source>
</evidence>
<keyword evidence="1 3" id="KW-0812">Transmembrane</keyword>
<evidence type="ECO:0000256" key="1">
    <source>
        <dbReference type="SAM" id="Phobius"/>
    </source>
</evidence>
<protein>
    <submittedName>
        <fullName evidence="3">Putative transmembrane protein</fullName>
    </submittedName>
</protein>
<organism evidence="3 4">
    <name type="scientific">Micavibrio aeruginosavorus (strain ARL-13)</name>
    <dbReference type="NCBI Taxonomy" id="856793"/>
    <lineage>
        <taxon>Bacteria</taxon>
        <taxon>Pseudomonadati</taxon>
        <taxon>Bdellovibrionota</taxon>
        <taxon>Bdellovibrionia</taxon>
        <taxon>Bdellovibrionales</taxon>
        <taxon>Pseudobdellovibrionaceae</taxon>
        <taxon>Micavibrio</taxon>
    </lineage>
</organism>
<gene>
    <name evidence="3" type="ordered locus">MICA_292</name>
</gene>
<dbReference type="HOGENOM" id="CLU_050045_1_0_5"/>
<dbReference type="STRING" id="856793.MICA_292"/>
<keyword evidence="1" id="KW-1133">Transmembrane helix</keyword>
<feature type="domain" description="Lnb N-terminal periplasmic" evidence="2">
    <location>
        <begin position="136"/>
        <end position="285"/>
    </location>
</feature>
<accession>G2KQ95</accession>
<dbReference type="AlphaFoldDB" id="G2KQ95"/>
<name>G2KQ95_MICAA</name>
<proteinExistence type="predicted"/>
<sequence length="339" mass="38159">MPSSRKNKIFAALHAIGLTLAILIPSILVGLALWYRAPFQGLFGLGDGSWLASGIWGTYVAATLYYALFTWRRPLATGVFMVAMALSIMWWTSIKPQNYRYWMPEVAHIVAAEIDGSNVTIKDVRNFTWRSLDDYDVKWDKRTYDIDTITSVDLFLSYWGMPAIAHTLVSFGFESGEHLVFSVEIRKEEGEVYSNLAGFFKEYELALIAADERDIIYLRTNVRGEDVYRYSIKAKPEAMRALFLSYLNTGNTLRKTPQFYNTLTANCTTIVFNMAQAIVPGLHMDPRIIFSGYLPAYIYDIGGLNAPADLPLADITAAAAITEKARRVESGDDFSAQIR</sequence>
<feature type="transmembrane region" description="Helical" evidence="1">
    <location>
        <begin position="12"/>
        <end position="37"/>
    </location>
</feature>
<feature type="transmembrane region" description="Helical" evidence="1">
    <location>
        <begin position="75"/>
        <end position="93"/>
    </location>
</feature>
<dbReference type="KEGG" id="mai:MICA_292"/>
<feature type="transmembrane region" description="Helical" evidence="1">
    <location>
        <begin position="49"/>
        <end position="68"/>
    </location>
</feature>
<keyword evidence="1" id="KW-0472">Membrane</keyword>